<gene>
    <name evidence="1" type="ORF">LX66_5582</name>
</gene>
<accession>A0A562SI65</accession>
<proteinExistence type="predicted"/>
<evidence type="ECO:0000313" key="1">
    <source>
        <dbReference type="EMBL" id="TWI80977.1"/>
    </source>
</evidence>
<protein>
    <submittedName>
        <fullName evidence="1">Uncharacterized protein</fullName>
    </submittedName>
</protein>
<sequence>MLNYAIVKSLVKKHLQIQEQINLLAFAGVQVDMLDQLDLFDIALDVIGFPKDTPINPDADEPLTHIPFSRDKWDFALYELREQDVDAFVKQLYKEYDELILEQPHLFVRE</sequence>
<name>A0A562SI65_CHIJA</name>
<dbReference type="AlphaFoldDB" id="A0A562SI65"/>
<dbReference type="RefSeq" id="WP_145719564.1">
    <property type="nucleotide sequence ID" value="NZ_BAAAFY010000003.1"/>
</dbReference>
<keyword evidence="2" id="KW-1185">Reference proteome</keyword>
<organism evidence="1 2">
    <name type="scientific">Chitinophaga japonensis</name>
    <name type="common">Flexibacter japonensis</name>
    <dbReference type="NCBI Taxonomy" id="104662"/>
    <lineage>
        <taxon>Bacteria</taxon>
        <taxon>Pseudomonadati</taxon>
        <taxon>Bacteroidota</taxon>
        <taxon>Chitinophagia</taxon>
        <taxon>Chitinophagales</taxon>
        <taxon>Chitinophagaceae</taxon>
        <taxon>Chitinophaga</taxon>
    </lineage>
</organism>
<dbReference type="EMBL" id="VLLG01000008">
    <property type="protein sequence ID" value="TWI80977.1"/>
    <property type="molecule type" value="Genomic_DNA"/>
</dbReference>
<reference evidence="1 2" key="1">
    <citation type="journal article" date="2013" name="Stand. Genomic Sci.">
        <title>Genomic Encyclopedia of Type Strains, Phase I: The one thousand microbial genomes (KMG-I) project.</title>
        <authorList>
            <person name="Kyrpides N.C."/>
            <person name="Woyke T."/>
            <person name="Eisen J.A."/>
            <person name="Garrity G."/>
            <person name="Lilburn T.G."/>
            <person name="Beck B.J."/>
            <person name="Whitman W.B."/>
            <person name="Hugenholtz P."/>
            <person name="Klenk H.P."/>
        </authorList>
    </citation>
    <scope>NUCLEOTIDE SEQUENCE [LARGE SCALE GENOMIC DNA]</scope>
    <source>
        <strain evidence="1 2">DSM 13484</strain>
    </source>
</reference>
<evidence type="ECO:0000313" key="2">
    <source>
        <dbReference type="Proteomes" id="UP000316778"/>
    </source>
</evidence>
<dbReference type="Proteomes" id="UP000316778">
    <property type="component" value="Unassembled WGS sequence"/>
</dbReference>
<comment type="caution">
    <text evidence="1">The sequence shown here is derived from an EMBL/GenBank/DDBJ whole genome shotgun (WGS) entry which is preliminary data.</text>
</comment>
<dbReference type="OrthoDB" id="1201012at2"/>